<evidence type="ECO:0000259" key="1">
    <source>
        <dbReference type="PROSITE" id="PS51186"/>
    </source>
</evidence>
<keyword evidence="2" id="KW-0808">Transferase</keyword>
<dbReference type="AlphaFoldDB" id="A0A022PQU3"/>
<comment type="caution">
    <text evidence="2">The sequence shown here is derived from an EMBL/GenBank/DDBJ whole genome shotgun (WGS) entry which is preliminary data.</text>
</comment>
<protein>
    <submittedName>
        <fullName evidence="2">Acetyltransferase, ribosomal protein N-acetylase</fullName>
    </submittedName>
</protein>
<keyword evidence="3" id="KW-1185">Reference proteome</keyword>
<accession>A0A022PQU3</accession>
<evidence type="ECO:0000313" key="2">
    <source>
        <dbReference type="EMBL" id="EYU17208.1"/>
    </source>
</evidence>
<dbReference type="Pfam" id="PF00583">
    <property type="entry name" value="Acetyltransf_1"/>
    <property type="match status" value="1"/>
</dbReference>
<dbReference type="PATRIC" id="fig|1393736.3.peg.272"/>
<feature type="domain" description="N-acetyltransferase" evidence="1">
    <location>
        <begin position="22"/>
        <end position="184"/>
    </location>
</feature>
<dbReference type="GO" id="GO:0016747">
    <property type="term" value="F:acyltransferase activity, transferring groups other than amino-acyl groups"/>
    <property type="evidence" value="ECO:0007669"/>
    <property type="project" value="InterPro"/>
</dbReference>
<dbReference type="EMBL" id="JFGV01000002">
    <property type="protein sequence ID" value="EYU17208.1"/>
    <property type="molecule type" value="Genomic_DNA"/>
</dbReference>
<keyword evidence="2" id="KW-0689">Ribosomal protein</keyword>
<dbReference type="GO" id="GO:0005840">
    <property type="term" value="C:ribosome"/>
    <property type="evidence" value="ECO:0007669"/>
    <property type="project" value="UniProtKB-KW"/>
</dbReference>
<name>A0A022PQU3_9GAMM</name>
<organism evidence="2 3">
    <name type="scientific">Photorhabdus aegyptia</name>
    <dbReference type="NCBI Taxonomy" id="2805098"/>
    <lineage>
        <taxon>Bacteria</taxon>
        <taxon>Pseudomonadati</taxon>
        <taxon>Pseudomonadota</taxon>
        <taxon>Gammaproteobacteria</taxon>
        <taxon>Enterobacterales</taxon>
        <taxon>Morganellaceae</taxon>
        <taxon>Photorhabdus</taxon>
    </lineage>
</organism>
<dbReference type="Gene3D" id="3.40.630.30">
    <property type="match status" value="1"/>
</dbReference>
<sequence>MWQYIVYVNFINMVFAMEKEIFIFREVNVEDANSLVVFLNDLDNTSEFMLLEPGERKTSVEEQADIIKGFGKDRQMLICEDNKSIVGFIVISRGVCNRNRHLGSIVLGVKKEYRNKGIARNLLDKAQDWSRKNGISRLELTVAIKNTLAIKRYLSSGFIFSGIRTGSLFINGELIDEYYMTKGI</sequence>
<reference evidence="2 3" key="1">
    <citation type="submission" date="2014-03" db="EMBL/GenBank/DDBJ databases">
        <title>Draft Genome of Photorhabdus luminescens BA1, an Egyptian Isolate.</title>
        <authorList>
            <person name="Ghazal S."/>
            <person name="Hurst S.G.IV."/>
            <person name="Morris K."/>
            <person name="Thomas K."/>
            <person name="Tisa L.S."/>
        </authorList>
    </citation>
    <scope>NUCLEOTIDE SEQUENCE [LARGE SCALE GENOMIC DNA]</scope>
    <source>
        <strain evidence="2 3">BA1</strain>
    </source>
</reference>
<dbReference type="InterPro" id="IPR000182">
    <property type="entry name" value="GNAT_dom"/>
</dbReference>
<dbReference type="SUPFAM" id="SSF55729">
    <property type="entry name" value="Acyl-CoA N-acyltransferases (Nat)"/>
    <property type="match status" value="1"/>
</dbReference>
<dbReference type="PROSITE" id="PS51186">
    <property type="entry name" value="GNAT"/>
    <property type="match status" value="1"/>
</dbReference>
<dbReference type="CDD" id="cd04301">
    <property type="entry name" value="NAT_SF"/>
    <property type="match status" value="1"/>
</dbReference>
<dbReference type="InterPro" id="IPR016181">
    <property type="entry name" value="Acyl_CoA_acyltransferase"/>
</dbReference>
<keyword evidence="2" id="KW-0687">Ribonucleoprotein</keyword>
<dbReference type="PANTHER" id="PTHR43415">
    <property type="entry name" value="SPERMIDINE N(1)-ACETYLTRANSFERASE"/>
    <property type="match status" value="1"/>
</dbReference>
<evidence type="ECO:0000313" key="3">
    <source>
        <dbReference type="Proteomes" id="UP000023464"/>
    </source>
</evidence>
<gene>
    <name evidence="2" type="ORF">BA1DRAFT_00268</name>
</gene>
<dbReference type="Proteomes" id="UP000023464">
    <property type="component" value="Unassembled WGS sequence"/>
</dbReference>
<proteinExistence type="predicted"/>
<dbReference type="PANTHER" id="PTHR43415:SF3">
    <property type="entry name" value="GNAT-FAMILY ACETYLTRANSFERASE"/>
    <property type="match status" value="1"/>
</dbReference>